<protein>
    <submittedName>
        <fullName evidence="2">Uncharacterized protein</fullName>
    </submittedName>
</protein>
<evidence type="ECO:0000313" key="3">
    <source>
        <dbReference type="Proteomes" id="UP001305779"/>
    </source>
</evidence>
<feature type="compositionally biased region" description="Low complexity" evidence="1">
    <location>
        <begin position="519"/>
        <end position="533"/>
    </location>
</feature>
<keyword evidence="3" id="KW-1185">Reference proteome</keyword>
<comment type="caution">
    <text evidence="2">The sequence shown here is derived from an EMBL/GenBank/DDBJ whole genome shotgun (WGS) entry which is preliminary data.</text>
</comment>
<reference evidence="2 3" key="1">
    <citation type="journal article" date="2023" name="G3 (Bethesda)">
        <title>A chromosome-level genome assembly of Zasmidium syzygii isolated from banana leaves.</title>
        <authorList>
            <person name="van Westerhoven A.C."/>
            <person name="Mehrabi R."/>
            <person name="Talebi R."/>
            <person name="Steentjes M.B.F."/>
            <person name="Corcolon B."/>
            <person name="Chong P.A."/>
            <person name="Kema G.H.J."/>
            <person name="Seidl M.F."/>
        </authorList>
    </citation>
    <scope>NUCLEOTIDE SEQUENCE [LARGE SCALE GENOMIC DNA]</scope>
    <source>
        <strain evidence="2 3">P124</strain>
    </source>
</reference>
<sequence>MIPRRLARRPSVLARTPIQLSRRIPGQFIKACRRPSPKDAGYKSTESAPESRGVNNEVFTPGKLEKLGVLVLLGLLGAVLTSSWTRLSQWLDRQKPFGDPEEYLSTTVKQLKAHFHEESPEIEQQVEALRRQALRYSMFIIGGRGAIEKAFADLKLLRNSDMEDVDKVVKHAYSVLHRASKGDDVSRIVVGTWNTLSRLFFKLGIISSGFKKSVVDDYPEIKARLGHSFQQLRQARNDLRGQDQETVMEAVRAVEELVHDGCDDKSLKKMRVDVTEALQELKPLHDQIWRQQFEAILPMLIENREVKAIVDRDILVLRSSNLTITFKKIRESLLSGSTERLKIYTHTLRLPSDKPAIIYCGPDAAPYPDSFLALRKWMDELLIWDDIVESLKIFRRGSSNPCIHDWWMIYGLKQTGDHRNGEVFISFFLAELLFAQTSTLLNEQYMDHRHSMIPMQLAEASHNGSWYGVRDFVQRRRIQNRLAQRARRRRLTGRDGSGKQRTRLPNEHQPLELVPIRDSPSPTSSTTVSKSGPMLSLSGDEPDGEATINNTLAPAIERSSLTGLQYAAFSLPSTPQDTLVTSVPLTLYTALFQNGEMLGLKCGIIIPQKSPM</sequence>
<gene>
    <name evidence="2" type="ORF">PRZ48_009152</name>
</gene>
<feature type="region of interest" description="Disordered" evidence="1">
    <location>
        <begin position="483"/>
        <end position="541"/>
    </location>
</feature>
<organism evidence="2 3">
    <name type="scientific">Zasmidium cellare</name>
    <name type="common">Wine cellar mold</name>
    <name type="synonym">Racodium cellare</name>
    <dbReference type="NCBI Taxonomy" id="395010"/>
    <lineage>
        <taxon>Eukaryota</taxon>
        <taxon>Fungi</taxon>
        <taxon>Dikarya</taxon>
        <taxon>Ascomycota</taxon>
        <taxon>Pezizomycotina</taxon>
        <taxon>Dothideomycetes</taxon>
        <taxon>Dothideomycetidae</taxon>
        <taxon>Mycosphaerellales</taxon>
        <taxon>Mycosphaerellaceae</taxon>
        <taxon>Zasmidium</taxon>
    </lineage>
</organism>
<dbReference type="EMBL" id="JAXOVC010000007">
    <property type="protein sequence ID" value="KAK4498642.1"/>
    <property type="molecule type" value="Genomic_DNA"/>
</dbReference>
<evidence type="ECO:0000256" key="1">
    <source>
        <dbReference type="SAM" id="MobiDB-lite"/>
    </source>
</evidence>
<accession>A0ABR0EB00</accession>
<dbReference type="Proteomes" id="UP001305779">
    <property type="component" value="Unassembled WGS sequence"/>
</dbReference>
<name>A0ABR0EB00_ZASCE</name>
<feature type="compositionally biased region" description="Polar residues" evidence="1">
    <location>
        <begin position="44"/>
        <end position="57"/>
    </location>
</feature>
<feature type="compositionally biased region" description="Basic and acidic residues" evidence="1">
    <location>
        <begin position="492"/>
        <end position="510"/>
    </location>
</feature>
<evidence type="ECO:0000313" key="2">
    <source>
        <dbReference type="EMBL" id="KAK4498642.1"/>
    </source>
</evidence>
<proteinExistence type="predicted"/>
<feature type="region of interest" description="Disordered" evidence="1">
    <location>
        <begin position="32"/>
        <end position="57"/>
    </location>
</feature>